<comment type="caution">
    <text evidence="1">The sequence shown here is derived from an EMBL/GenBank/DDBJ whole genome shotgun (WGS) entry which is preliminary data.</text>
</comment>
<organism evidence="1 2">
    <name type="scientific">Ridgeia piscesae</name>
    <name type="common">Tubeworm</name>
    <dbReference type="NCBI Taxonomy" id="27915"/>
    <lineage>
        <taxon>Eukaryota</taxon>
        <taxon>Metazoa</taxon>
        <taxon>Spiralia</taxon>
        <taxon>Lophotrochozoa</taxon>
        <taxon>Annelida</taxon>
        <taxon>Polychaeta</taxon>
        <taxon>Sedentaria</taxon>
        <taxon>Canalipalpata</taxon>
        <taxon>Sabellida</taxon>
        <taxon>Siboglinidae</taxon>
        <taxon>Ridgeia</taxon>
    </lineage>
</organism>
<proteinExistence type="predicted"/>
<reference evidence="1" key="1">
    <citation type="journal article" date="2023" name="Mol. Biol. Evol.">
        <title>Third-Generation Sequencing Reveals the Adaptive Role of the Epigenome in Three Deep-Sea Polychaetes.</title>
        <authorList>
            <person name="Perez M."/>
            <person name="Aroh O."/>
            <person name="Sun Y."/>
            <person name="Lan Y."/>
            <person name="Juniper S.K."/>
            <person name="Young C.R."/>
            <person name="Angers B."/>
            <person name="Qian P.Y."/>
        </authorList>
    </citation>
    <scope>NUCLEOTIDE SEQUENCE</scope>
    <source>
        <strain evidence="1">R07B-5</strain>
    </source>
</reference>
<sequence>MAAMLVWRSQHRRNLRRNCLFRDRKNPLDIYDDVELYKFRFWPSRYPCNHG</sequence>
<keyword evidence="2" id="KW-1185">Reference proteome</keyword>
<gene>
    <name evidence="1" type="ORF">NP493_280g03080</name>
</gene>
<protein>
    <submittedName>
        <fullName evidence="1">Uncharacterized protein</fullName>
    </submittedName>
</protein>
<accession>A0AAD9NXB3</accession>
<evidence type="ECO:0000313" key="1">
    <source>
        <dbReference type="EMBL" id="KAK2184164.1"/>
    </source>
</evidence>
<evidence type="ECO:0000313" key="2">
    <source>
        <dbReference type="Proteomes" id="UP001209878"/>
    </source>
</evidence>
<dbReference type="EMBL" id="JAODUO010000279">
    <property type="protein sequence ID" value="KAK2184164.1"/>
    <property type="molecule type" value="Genomic_DNA"/>
</dbReference>
<name>A0AAD9NXB3_RIDPI</name>
<dbReference type="AlphaFoldDB" id="A0AAD9NXB3"/>
<dbReference type="Proteomes" id="UP001209878">
    <property type="component" value="Unassembled WGS sequence"/>
</dbReference>